<feature type="compositionally biased region" description="Basic and acidic residues" evidence="1">
    <location>
        <begin position="130"/>
        <end position="140"/>
    </location>
</feature>
<dbReference type="Pfam" id="PF16051">
    <property type="entry name" value="DUF4797"/>
    <property type="match status" value="1"/>
</dbReference>
<feature type="compositionally biased region" description="Basic residues" evidence="1">
    <location>
        <begin position="141"/>
        <end position="163"/>
    </location>
</feature>
<dbReference type="EMBL" id="GL452737">
    <property type="protein sequence ID" value="EFN76947.1"/>
    <property type="molecule type" value="Genomic_DNA"/>
</dbReference>
<dbReference type="InParanoid" id="E2C539"/>
<organism evidence="4">
    <name type="scientific">Harpegnathos saltator</name>
    <name type="common">Jerdon's jumping ant</name>
    <dbReference type="NCBI Taxonomy" id="610380"/>
    <lineage>
        <taxon>Eukaryota</taxon>
        <taxon>Metazoa</taxon>
        <taxon>Ecdysozoa</taxon>
        <taxon>Arthropoda</taxon>
        <taxon>Hexapoda</taxon>
        <taxon>Insecta</taxon>
        <taxon>Pterygota</taxon>
        <taxon>Neoptera</taxon>
        <taxon>Endopterygota</taxon>
        <taxon>Hymenoptera</taxon>
        <taxon>Apocrita</taxon>
        <taxon>Aculeata</taxon>
        <taxon>Formicoidea</taxon>
        <taxon>Formicidae</taxon>
        <taxon>Ponerinae</taxon>
        <taxon>Ponerini</taxon>
        <taxon>Harpegnathos</taxon>
    </lineage>
</organism>
<name>E2C539_HARSA</name>
<evidence type="ECO:0000313" key="3">
    <source>
        <dbReference type="EMBL" id="EFN76947.1"/>
    </source>
</evidence>
<evidence type="ECO:0000256" key="1">
    <source>
        <dbReference type="SAM" id="MobiDB-lite"/>
    </source>
</evidence>
<accession>E2C539</accession>
<dbReference type="AlphaFoldDB" id="E2C539"/>
<dbReference type="OrthoDB" id="8197399at2759"/>
<reference evidence="3 4" key="1">
    <citation type="journal article" date="2010" name="Science">
        <title>Genomic comparison of the ants Camponotus floridanus and Harpegnathos saltator.</title>
        <authorList>
            <person name="Bonasio R."/>
            <person name="Zhang G."/>
            <person name="Ye C."/>
            <person name="Mutti N.S."/>
            <person name="Fang X."/>
            <person name="Qin N."/>
            <person name="Donahue G."/>
            <person name="Yang P."/>
            <person name="Li Q."/>
            <person name="Li C."/>
            <person name="Zhang P."/>
            <person name="Huang Z."/>
            <person name="Berger S.L."/>
            <person name="Reinberg D."/>
            <person name="Wang J."/>
            <person name="Liebig J."/>
        </authorList>
    </citation>
    <scope>NUCLEOTIDE SEQUENCE [LARGE SCALE GENOMIC DNA]</scope>
    <source>
        <strain evidence="3 4">R22 G/1</strain>
    </source>
</reference>
<protein>
    <recommendedName>
        <fullName evidence="2">DUF4797 domain-containing protein</fullName>
    </recommendedName>
</protein>
<gene>
    <name evidence="3" type="ORF">EAI_12661</name>
</gene>
<dbReference type="Proteomes" id="UP000008237">
    <property type="component" value="Unassembled WGS sequence"/>
</dbReference>
<dbReference type="InterPro" id="IPR032050">
    <property type="entry name" value="DUF4797"/>
</dbReference>
<evidence type="ECO:0000259" key="2">
    <source>
        <dbReference type="Pfam" id="PF16051"/>
    </source>
</evidence>
<feature type="region of interest" description="Disordered" evidence="1">
    <location>
        <begin position="128"/>
        <end position="287"/>
    </location>
</feature>
<feature type="domain" description="DUF4797" evidence="2">
    <location>
        <begin position="318"/>
        <end position="360"/>
    </location>
</feature>
<feature type="compositionally biased region" description="Basic and acidic residues" evidence="1">
    <location>
        <begin position="191"/>
        <end position="201"/>
    </location>
</feature>
<sequence>MTEDFFVRPDLTGLIYKRRRRHHGSLNTINDSKLRVLGCKMLKDLPFNFTPTRELHRAPGKHEEHATHVVIRASGCIAEVQRLQLFRKWHIHSRVSAADFAPETFWRFAGQTDGRTNGRPERAKIIAMEDSTRLSEPSEHRQHHHRHHYHHHHHHHHHHHRGRTPVGEFGDDECSTDSGCSSGGSTGSGERLSRRGSDEWPGRSGRSPRTSHCYLERLRASGRSTRSQDRDGGGGGSSLQRSSERAWSPEDVRSLPRGGLSPSPYSSSPSDAHSSSDSDSLKRPSTTETLRRAFQSLKINSAKWEGAAKEKKHAKKSPKRILRSPVPYMYVRGLSGLPTLRVPRNGLQQIQPCSCQDLIGLYLNASGTFVSSDILPPDICRAYYLLDYLLETKNREFLAEVCSEPKLELVDSSSNRAETTPVAPPSLSRASRLACGRQQRKVGRCGFNRGERIQFLTGDLDRPGPLGKTLALLQDASGQRGLWRKLLHEA</sequence>
<feature type="compositionally biased region" description="Low complexity" evidence="1">
    <location>
        <begin position="255"/>
        <end position="273"/>
    </location>
</feature>
<feature type="compositionally biased region" description="Basic and acidic residues" evidence="1">
    <location>
        <begin position="242"/>
        <end position="254"/>
    </location>
</feature>
<evidence type="ECO:0000313" key="4">
    <source>
        <dbReference type="Proteomes" id="UP000008237"/>
    </source>
</evidence>
<proteinExistence type="predicted"/>
<keyword evidence="4" id="KW-1185">Reference proteome</keyword>